<keyword evidence="4 7" id="KW-0812">Transmembrane</keyword>
<feature type="transmembrane region" description="Helical" evidence="7">
    <location>
        <begin position="113"/>
        <end position="134"/>
    </location>
</feature>
<evidence type="ECO:0000256" key="4">
    <source>
        <dbReference type="ARBA" id="ARBA00022692"/>
    </source>
</evidence>
<organism evidence="8 9">
    <name type="scientific">Pontibacter silvestris</name>
    <dbReference type="NCBI Taxonomy" id="2305183"/>
    <lineage>
        <taxon>Bacteria</taxon>
        <taxon>Pseudomonadati</taxon>
        <taxon>Bacteroidota</taxon>
        <taxon>Cytophagia</taxon>
        <taxon>Cytophagales</taxon>
        <taxon>Hymenobacteraceae</taxon>
        <taxon>Pontibacter</taxon>
    </lineage>
</organism>
<dbReference type="PANTHER" id="PTHR30250">
    <property type="entry name" value="PST FAMILY PREDICTED COLANIC ACID TRANSPORTER"/>
    <property type="match status" value="1"/>
</dbReference>
<evidence type="ECO:0000256" key="3">
    <source>
        <dbReference type="ARBA" id="ARBA00022475"/>
    </source>
</evidence>
<dbReference type="PANTHER" id="PTHR30250:SF10">
    <property type="entry name" value="LIPOPOLYSACCHARIDE BIOSYNTHESIS PROTEIN WZXC"/>
    <property type="match status" value="1"/>
</dbReference>
<evidence type="ECO:0000256" key="5">
    <source>
        <dbReference type="ARBA" id="ARBA00022989"/>
    </source>
</evidence>
<feature type="transmembrane region" description="Helical" evidence="7">
    <location>
        <begin position="174"/>
        <end position="194"/>
    </location>
</feature>
<keyword evidence="3" id="KW-1003">Cell membrane</keyword>
<feature type="transmembrane region" description="Helical" evidence="7">
    <location>
        <begin position="382"/>
        <end position="401"/>
    </location>
</feature>
<dbReference type="Proteomes" id="UP001597369">
    <property type="component" value="Unassembled WGS sequence"/>
</dbReference>
<feature type="transmembrane region" description="Helical" evidence="7">
    <location>
        <begin position="215"/>
        <end position="240"/>
    </location>
</feature>
<feature type="transmembrane region" description="Helical" evidence="7">
    <location>
        <begin position="358"/>
        <end position="376"/>
    </location>
</feature>
<evidence type="ECO:0000256" key="1">
    <source>
        <dbReference type="ARBA" id="ARBA00004651"/>
    </source>
</evidence>
<dbReference type="Pfam" id="PF13440">
    <property type="entry name" value="Polysacc_synt_3"/>
    <property type="match status" value="1"/>
</dbReference>
<feature type="transmembrane region" description="Helical" evidence="7">
    <location>
        <begin position="246"/>
        <end position="265"/>
    </location>
</feature>
<dbReference type="EMBL" id="JBHUHV010000058">
    <property type="protein sequence ID" value="MFD2068935.1"/>
    <property type="molecule type" value="Genomic_DNA"/>
</dbReference>
<feature type="transmembrane region" description="Helical" evidence="7">
    <location>
        <begin position="81"/>
        <end position="101"/>
    </location>
</feature>
<evidence type="ECO:0000256" key="2">
    <source>
        <dbReference type="ARBA" id="ARBA00007430"/>
    </source>
</evidence>
<proteinExistence type="inferred from homology"/>
<dbReference type="CDD" id="cd13127">
    <property type="entry name" value="MATE_tuaB_like"/>
    <property type="match status" value="1"/>
</dbReference>
<keyword evidence="5 7" id="KW-1133">Transmembrane helix</keyword>
<comment type="subcellular location">
    <subcellularLocation>
        <location evidence="1">Cell membrane</location>
        <topology evidence="1">Multi-pass membrane protein</topology>
    </subcellularLocation>
</comment>
<dbReference type="InterPro" id="IPR050833">
    <property type="entry name" value="Poly_Biosynth_Transport"/>
</dbReference>
<keyword evidence="6 7" id="KW-0472">Membrane</keyword>
<comment type="caution">
    <text evidence="8">The sequence shown here is derived from an EMBL/GenBank/DDBJ whole genome shotgun (WGS) entry which is preliminary data.</text>
</comment>
<dbReference type="RefSeq" id="WP_229957656.1">
    <property type="nucleotide sequence ID" value="NZ_JAJJWI010000001.1"/>
</dbReference>
<gene>
    <name evidence="8" type="ORF">ACFSKU_18745</name>
</gene>
<evidence type="ECO:0000256" key="6">
    <source>
        <dbReference type="ARBA" id="ARBA00023136"/>
    </source>
</evidence>
<name>A0ABW4X414_9BACT</name>
<evidence type="ECO:0000313" key="9">
    <source>
        <dbReference type="Proteomes" id="UP001597369"/>
    </source>
</evidence>
<keyword evidence="9" id="KW-1185">Reference proteome</keyword>
<feature type="transmembrane region" description="Helical" evidence="7">
    <location>
        <begin position="323"/>
        <end position="346"/>
    </location>
</feature>
<reference evidence="9" key="1">
    <citation type="journal article" date="2019" name="Int. J. Syst. Evol. Microbiol.">
        <title>The Global Catalogue of Microorganisms (GCM) 10K type strain sequencing project: providing services to taxonomists for standard genome sequencing and annotation.</title>
        <authorList>
            <consortium name="The Broad Institute Genomics Platform"/>
            <consortium name="The Broad Institute Genome Sequencing Center for Infectious Disease"/>
            <person name="Wu L."/>
            <person name="Ma J."/>
        </authorList>
    </citation>
    <scope>NUCLEOTIDE SEQUENCE [LARGE SCALE GENOMIC DNA]</scope>
    <source>
        <strain evidence="9">JCM 16545</strain>
    </source>
</reference>
<accession>A0ABW4X414</accession>
<feature type="transmembrane region" description="Helical" evidence="7">
    <location>
        <begin position="446"/>
        <end position="466"/>
    </location>
</feature>
<comment type="similarity">
    <text evidence="2">Belongs to the polysaccharide synthase family.</text>
</comment>
<protein>
    <submittedName>
        <fullName evidence="8">Lipopolysaccharide biosynthesis protein</fullName>
    </submittedName>
</protein>
<feature type="transmembrane region" description="Helical" evidence="7">
    <location>
        <begin position="286"/>
        <end position="317"/>
    </location>
</feature>
<evidence type="ECO:0000256" key="7">
    <source>
        <dbReference type="SAM" id="Phobius"/>
    </source>
</evidence>
<feature type="transmembrane region" description="Helical" evidence="7">
    <location>
        <begin position="41"/>
        <end position="60"/>
    </location>
</feature>
<sequence>MSQNLTSKTVNGLKWSSAATATNSLMQIGYTAVMARLLDPAAFGLVALAGVVLRFAAYFAQMGMGQALIQKKELVKEDIRSAFTSSLLLGVIFLGLVWLLAPFATLIFDNKGVVPVVRVMAFSFLITGLSTTSVSLLRRNMQFKSIAIIEIIAYVVAYIGVGVSLGYLGYGVWSLVYASLTSAAIITVLSYLVVRHNVIFLFSWKHYKPFFEFGSKISFISFLEFLASNLDTIIIGRLLGPALLGIYNRAFMLISLPINYLANSISKVLFPAFSKLQGEVGKLKNIYLSTVSLVGFIIIPACAGVCVAADTIVHVLLGDDWLAAIPVLQILALSVPLSFLAHFGGILCDATGTLKHKIYLQMGTLALLPVLFYLLYGYGLPGIAFAILLTTVVKQLAYIIVTKYILHFSLKEALSMYIPGLFSAIITGVAIFIVEAPLHAIDAPKLLMLLIDIAIGAITLFLSLFLSPNNKLKKEIGNRLESAFPIGKEVTSFKDKIISRSIQILT</sequence>
<feature type="transmembrane region" description="Helical" evidence="7">
    <location>
        <begin position="146"/>
        <end position="168"/>
    </location>
</feature>
<evidence type="ECO:0000313" key="8">
    <source>
        <dbReference type="EMBL" id="MFD2068935.1"/>
    </source>
</evidence>
<feature type="transmembrane region" description="Helical" evidence="7">
    <location>
        <begin position="413"/>
        <end position="434"/>
    </location>
</feature>